<protein>
    <submittedName>
        <fullName evidence="5">FAD-binding protein</fullName>
    </submittedName>
</protein>
<organism evidence="5 6">
    <name type="scientific">Herbidospora solisilvae</name>
    <dbReference type="NCBI Taxonomy" id="2696284"/>
    <lineage>
        <taxon>Bacteria</taxon>
        <taxon>Bacillati</taxon>
        <taxon>Actinomycetota</taxon>
        <taxon>Actinomycetes</taxon>
        <taxon>Streptosporangiales</taxon>
        <taxon>Streptosporangiaceae</taxon>
        <taxon>Herbidospora</taxon>
    </lineage>
</organism>
<name>A0A7C9J5P4_9ACTN</name>
<dbReference type="Proteomes" id="UP000479526">
    <property type="component" value="Unassembled WGS sequence"/>
</dbReference>
<dbReference type="SUPFAM" id="SSF51905">
    <property type="entry name" value="FAD/NAD(P)-binding domain"/>
    <property type="match status" value="1"/>
</dbReference>
<feature type="domain" description="FAD-dependent oxidoreductase 2 FAD-binding" evidence="3">
    <location>
        <begin position="3"/>
        <end position="34"/>
    </location>
</feature>
<reference evidence="5 6" key="1">
    <citation type="submission" date="2020-01" db="EMBL/GenBank/DDBJ databases">
        <title>Herbidospora sp. NEAU-GS84 nov., a novel actinomycete isolated from soil.</title>
        <authorList>
            <person name="Han L."/>
        </authorList>
    </citation>
    <scope>NUCLEOTIDE SEQUENCE [LARGE SCALE GENOMIC DNA]</scope>
    <source>
        <strain evidence="5 6">NEAU-GS84</strain>
    </source>
</reference>
<dbReference type="InterPro" id="IPR036188">
    <property type="entry name" value="FAD/NAD-bd_sf"/>
</dbReference>
<sequence length="407" mass="44224">MRDILIVGAGQAGLHLAIGLLQQGYDVTVVSNRTAEDIRDGRVMSGQCMFGTALSHERELGLDWWADLCPPIEGIALAVPNPEGGKLLDWAGRLDAPARSVDQRLKMPAWLGEFERLGGKLVLHDATPDDLETYAARYDLVLVAAGKGQIASLFERDPARSPYAAPQRALAVTYVNGLTPRPDHSAVCFNLLPGVGEYFVFPALTTSGPCEIMVFEGVPGGPMDCWGDVRGPAEHLARSRQILETFFPWEAERCDGIELTDDNAVLTGRFAPTVRNPVAVLPSGAPIFGVADVVVLNDPITGQGSNNAAKCAATYLRAIVERGGQPFDADWMRATFDRFWDQARHVTAWTNTLLAPAEPHHLALLGAAGQHPEVAHRFVNGFDDPSDYAEWFMDADRAEAYLRRVAA</sequence>
<evidence type="ECO:0000313" key="6">
    <source>
        <dbReference type="Proteomes" id="UP000479526"/>
    </source>
</evidence>
<gene>
    <name evidence="5" type="ORF">GT755_26935</name>
</gene>
<dbReference type="Gene3D" id="3.50.50.60">
    <property type="entry name" value="FAD/NAD(P)-binding domain"/>
    <property type="match status" value="2"/>
</dbReference>
<evidence type="ECO:0000313" key="5">
    <source>
        <dbReference type="EMBL" id="NAS25306.1"/>
    </source>
</evidence>
<evidence type="ECO:0000259" key="4">
    <source>
        <dbReference type="Pfam" id="PF17885"/>
    </source>
</evidence>
<comment type="caution">
    <text evidence="5">The sequence shown here is derived from an EMBL/GenBank/DDBJ whole genome shotgun (WGS) entry which is preliminary data.</text>
</comment>
<dbReference type="Pfam" id="PF00890">
    <property type="entry name" value="FAD_binding_2"/>
    <property type="match status" value="1"/>
</dbReference>
<dbReference type="Gene3D" id="3.30.9.40">
    <property type="match status" value="1"/>
</dbReference>
<keyword evidence="2" id="KW-0560">Oxidoreductase</keyword>
<dbReference type="AlphaFoldDB" id="A0A7C9J5P4"/>
<dbReference type="RefSeq" id="WP_161482403.1">
    <property type="nucleotide sequence ID" value="NZ_WXEW01000008.1"/>
</dbReference>
<feature type="domain" description="Styrene monooxygenase StyA putative substrate binding" evidence="4">
    <location>
        <begin position="146"/>
        <end position="253"/>
    </location>
</feature>
<keyword evidence="6" id="KW-1185">Reference proteome</keyword>
<evidence type="ECO:0000259" key="3">
    <source>
        <dbReference type="Pfam" id="PF00890"/>
    </source>
</evidence>
<dbReference type="Gene3D" id="6.10.250.650">
    <property type="match status" value="1"/>
</dbReference>
<dbReference type="GO" id="GO:0016491">
    <property type="term" value="F:oxidoreductase activity"/>
    <property type="evidence" value="ECO:0007669"/>
    <property type="project" value="UniProtKB-KW"/>
</dbReference>
<proteinExistence type="predicted"/>
<dbReference type="Pfam" id="PF17885">
    <property type="entry name" value="Smoa_sbd"/>
    <property type="match status" value="1"/>
</dbReference>
<evidence type="ECO:0000256" key="2">
    <source>
        <dbReference type="ARBA" id="ARBA00023002"/>
    </source>
</evidence>
<dbReference type="InterPro" id="IPR003953">
    <property type="entry name" value="FAD-dep_OxRdtase_2_FAD-bd"/>
</dbReference>
<dbReference type="EMBL" id="WXEW01000008">
    <property type="protein sequence ID" value="NAS25306.1"/>
    <property type="molecule type" value="Genomic_DNA"/>
</dbReference>
<dbReference type="PRINTS" id="PR00420">
    <property type="entry name" value="RNGMNOXGNASE"/>
</dbReference>
<dbReference type="InterPro" id="IPR041654">
    <property type="entry name" value="StyA_sbd"/>
</dbReference>
<evidence type="ECO:0000256" key="1">
    <source>
        <dbReference type="ARBA" id="ARBA00022630"/>
    </source>
</evidence>
<keyword evidence="1" id="KW-0285">Flavoprotein</keyword>
<accession>A0A7C9J5P4</accession>